<evidence type="ECO:0000256" key="5">
    <source>
        <dbReference type="ARBA" id="ARBA00022679"/>
    </source>
</evidence>
<name>A0A6A6V1K0_9PLEO</name>
<keyword evidence="5 9" id="KW-0808">Transferase</keyword>
<keyword evidence="7 9" id="KW-0418">Kinase</keyword>
<comment type="domain">
    <text evidence="9">The EXKPK motif is conserved in inositol-pentakisphosphate 2-kinases of both family 1 and 2.</text>
</comment>
<dbReference type="Pfam" id="PF06090">
    <property type="entry name" value="Ins_P5_2-kin"/>
    <property type="match status" value="1"/>
</dbReference>
<keyword evidence="6 9" id="KW-0547">Nucleotide-binding</keyword>
<comment type="function">
    <text evidence="9">Phosphorylates Ins(1,3,4,5,6)P5 at position 2 to form Ins(1,2,3,4,5,6)P6 (InsP6 or phytate).</text>
</comment>
<sequence>MASIRCRLARLPEESPNAVALVYLAEGAANIVFSIQKSQTQHPVVFEGPRRILYHPTVFNAFVMRISKGLDKTLDGRQVYHDFEHEIQPLFDTRSTPNFLEHLLSLWMVALDPSVHSGLNEEIETRSSRYKGPIPTDSVGLIMENMSTSQSQHTLSVTIELKPKWLAQSPNAPPGSVRCRTCALQASKEHKGISKKDAYICPLNLIDAEANVLEPFILLNVQEATRGQVELQAAKEQAIAHTMAHYLEHGKGYLLMQHIRTKQCELDPHGVLGPYNPHDLRLAMTLRDCSLFLRYVENEHGTEVQARLGDLDFKSAEKMDDWAKKEEQLIAGGWYKGHGNPAWAYGTCRYME</sequence>
<evidence type="ECO:0000313" key="11">
    <source>
        <dbReference type="Proteomes" id="UP000799440"/>
    </source>
</evidence>
<dbReference type="EC" id="2.7.1.158" evidence="3 9"/>
<evidence type="ECO:0000256" key="4">
    <source>
        <dbReference type="ARBA" id="ARBA00014846"/>
    </source>
</evidence>
<dbReference type="PANTHER" id="PTHR14456">
    <property type="entry name" value="INOSITOL POLYPHOSPHATE KINASE 1"/>
    <property type="match status" value="1"/>
</dbReference>
<dbReference type="GO" id="GO:0005634">
    <property type="term" value="C:nucleus"/>
    <property type="evidence" value="ECO:0007669"/>
    <property type="project" value="TreeGrafter"/>
</dbReference>
<proteinExistence type="inferred from homology"/>
<organism evidence="10 11">
    <name type="scientific">Sporormia fimetaria CBS 119925</name>
    <dbReference type="NCBI Taxonomy" id="1340428"/>
    <lineage>
        <taxon>Eukaryota</taxon>
        <taxon>Fungi</taxon>
        <taxon>Dikarya</taxon>
        <taxon>Ascomycota</taxon>
        <taxon>Pezizomycotina</taxon>
        <taxon>Dothideomycetes</taxon>
        <taxon>Pleosporomycetidae</taxon>
        <taxon>Pleosporales</taxon>
        <taxon>Sporormiaceae</taxon>
        <taxon>Sporormia</taxon>
    </lineage>
</organism>
<evidence type="ECO:0000256" key="7">
    <source>
        <dbReference type="ARBA" id="ARBA00022777"/>
    </source>
</evidence>
<protein>
    <recommendedName>
        <fullName evidence="4 9">Inositol-pentakisphosphate 2-kinase</fullName>
        <ecNumber evidence="3 9">2.7.1.158</ecNumber>
    </recommendedName>
</protein>
<evidence type="ECO:0000256" key="1">
    <source>
        <dbReference type="ARBA" id="ARBA00003979"/>
    </source>
</evidence>
<dbReference type="EMBL" id="MU006600">
    <property type="protein sequence ID" value="KAF2743087.1"/>
    <property type="molecule type" value="Genomic_DNA"/>
</dbReference>
<evidence type="ECO:0000256" key="8">
    <source>
        <dbReference type="ARBA" id="ARBA00022840"/>
    </source>
</evidence>
<dbReference type="PANTHER" id="PTHR14456:SF2">
    <property type="entry name" value="INOSITOL-PENTAKISPHOSPHATE 2-KINASE"/>
    <property type="match status" value="1"/>
</dbReference>
<dbReference type="GO" id="GO:0005524">
    <property type="term" value="F:ATP binding"/>
    <property type="evidence" value="ECO:0007669"/>
    <property type="project" value="UniProtKB-KW"/>
</dbReference>
<dbReference type="Proteomes" id="UP000799440">
    <property type="component" value="Unassembled WGS sequence"/>
</dbReference>
<keyword evidence="11" id="KW-1185">Reference proteome</keyword>
<dbReference type="InterPro" id="IPR009286">
    <property type="entry name" value="Ins_P5_2-kin"/>
</dbReference>
<evidence type="ECO:0000256" key="6">
    <source>
        <dbReference type="ARBA" id="ARBA00022741"/>
    </source>
</evidence>
<gene>
    <name evidence="10" type="ORF">M011DRAFT_246034</name>
</gene>
<dbReference type="GO" id="GO:0035299">
    <property type="term" value="F:inositol-1,3,4,5,6-pentakisphosphate 2-kinase activity"/>
    <property type="evidence" value="ECO:0007669"/>
    <property type="project" value="UniProtKB-EC"/>
</dbReference>
<comment type="similarity">
    <text evidence="2">Belongs to the IPK1 type 1 family.</text>
</comment>
<dbReference type="OrthoDB" id="272370at2759"/>
<evidence type="ECO:0000256" key="9">
    <source>
        <dbReference type="RuleBase" id="RU364126"/>
    </source>
</evidence>
<reference evidence="10" key="1">
    <citation type="journal article" date="2020" name="Stud. Mycol.">
        <title>101 Dothideomycetes genomes: a test case for predicting lifestyles and emergence of pathogens.</title>
        <authorList>
            <person name="Haridas S."/>
            <person name="Albert R."/>
            <person name="Binder M."/>
            <person name="Bloem J."/>
            <person name="Labutti K."/>
            <person name="Salamov A."/>
            <person name="Andreopoulos B."/>
            <person name="Baker S."/>
            <person name="Barry K."/>
            <person name="Bills G."/>
            <person name="Bluhm B."/>
            <person name="Cannon C."/>
            <person name="Castanera R."/>
            <person name="Culley D."/>
            <person name="Daum C."/>
            <person name="Ezra D."/>
            <person name="Gonzalez J."/>
            <person name="Henrissat B."/>
            <person name="Kuo A."/>
            <person name="Liang C."/>
            <person name="Lipzen A."/>
            <person name="Lutzoni F."/>
            <person name="Magnuson J."/>
            <person name="Mondo S."/>
            <person name="Nolan M."/>
            <person name="Ohm R."/>
            <person name="Pangilinan J."/>
            <person name="Park H.-J."/>
            <person name="Ramirez L."/>
            <person name="Alfaro M."/>
            <person name="Sun H."/>
            <person name="Tritt A."/>
            <person name="Yoshinaga Y."/>
            <person name="Zwiers L.-H."/>
            <person name="Turgeon B."/>
            <person name="Goodwin S."/>
            <person name="Spatafora J."/>
            <person name="Crous P."/>
            <person name="Grigoriev I."/>
        </authorList>
    </citation>
    <scope>NUCLEOTIDE SEQUENCE</scope>
    <source>
        <strain evidence="10">CBS 119925</strain>
    </source>
</reference>
<evidence type="ECO:0000256" key="2">
    <source>
        <dbReference type="ARBA" id="ARBA00008305"/>
    </source>
</evidence>
<keyword evidence="8 9" id="KW-0067">ATP-binding</keyword>
<comment type="function">
    <text evidence="1">Has kinase activity and phosphorylates inositol-1,3,4,5,6-pentakisphosphate (Ins(1,3,4,5,6)P5) to produce 1,2,3,4,5,6-hexakisphosphate (InsP6), also known as phytate.</text>
</comment>
<dbReference type="GO" id="GO:0032958">
    <property type="term" value="P:inositol phosphate biosynthetic process"/>
    <property type="evidence" value="ECO:0007669"/>
    <property type="project" value="TreeGrafter"/>
</dbReference>
<evidence type="ECO:0000313" key="10">
    <source>
        <dbReference type="EMBL" id="KAF2743087.1"/>
    </source>
</evidence>
<comment type="catalytic activity">
    <reaction evidence="9">
        <text>1D-myo-inositol 1,3,4,5,6-pentakisphosphate + ATP = 1D-myo-inositol hexakisphosphate + ADP + H(+)</text>
        <dbReference type="Rhea" id="RHEA:20313"/>
        <dbReference type="ChEBI" id="CHEBI:15378"/>
        <dbReference type="ChEBI" id="CHEBI:30616"/>
        <dbReference type="ChEBI" id="CHEBI:57733"/>
        <dbReference type="ChEBI" id="CHEBI:58130"/>
        <dbReference type="ChEBI" id="CHEBI:456216"/>
        <dbReference type="EC" id="2.7.1.158"/>
    </reaction>
</comment>
<evidence type="ECO:0000256" key="3">
    <source>
        <dbReference type="ARBA" id="ARBA00012023"/>
    </source>
</evidence>
<accession>A0A6A6V1K0</accession>
<dbReference type="AlphaFoldDB" id="A0A6A6V1K0"/>